<organism evidence="1 2">
    <name type="scientific">Trametes cubensis</name>
    <dbReference type="NCBI Taxonomy" id="1111947"/>
    <lineage>
        <taxon>Eukaryota</taxon>
        <taxon>Fungi</taxon>
        <taxon>Dikarya</taxon>
        <taxon>Basidiomycota</taxon>
        <taxon>Agaricomycotina</taxon>
        <taxon>Agaricomycetes</taxon>
        <taxon>Polyporales</taxon>
        <taxon>Polyporaceae</taxon>
        <taxon>Trametes</taxon>
    </lineage>
</organism>
<accession>A0AAD7X545</accession>
<gene>
    <name evidence="1" type="ORF">ONZ51_g12209</name>
</gene>
<name>A0AAD7X545_9APHY</name>
<sequence length="289" mass="32117">MICIVPPYRDAAGGIVPSLTHLWTPTPIARVPRSFKRPQELRAFNQSGKRPSVPLALLDANHGSSGHLALDADARTISSVKLWSYRAPAIRTRGSIVPLWYRTNSPAAHPEPRGTPSLRSLRKCAEARSIAYTIVFLHGEHGNRNALPRPTFTALRDRASRRRRWGRTQWRLWRTHPHLSCVPLAAAFSHSDKLPRALPSLRSIFSRATFQGAQFSPGRAWKMRWHSESIRTAMFGVLPIAVAIKDIEPDNVGNARAANSDGAEMVEWLSLTLNVEGPPSWSTATNVLP</sequence>
<evidence type="ECO:0000313" key="1">
    <source>
        <dbReference type="EMBL" id="KAJ8456297.1"/>
    </source>
</evidence>
<comment type="caution">
    <text evidence="1">The sequence shown here is derived from an EMBL/GenBank/DDBJ whole genome shotgun (WGS) entry which is preliminary data.</text>
</comment>
<dbReference type="Proteomes" id="UP001215151">
    <property type="component" value="Unassembled WGS sequence"/>
</dbReference>
<protein>
    <submittedName>
        <fullName evidence="1">Uncharacterized protein</fullName>
    </submittedName>
</protein>
<proteinExistence type="predicted"/>
<evidence type="ECO:0000313" key="2">
    <source>
        <dbReference type="Proteomes" id="UP001215151"/>
    </source>
</evidence>
<keyword evidence="2" id="KW-1185">Reference proteome</keyword>
<dbReference type="AlphaFoldDB" id="A0AAD7X545"/>
<reference evidence="1" key="1">
    <citation type="submission" date="2022-11" db="EMBL/GenBank/DDBJ databases">
        <title>Genome Sequence of Cubamyces cubensis.</title>
        <authorList>
            <person name="Buettner E."/>
        </authorList>
    </citation>
    <scope>NUCLEOTIDE SEQUENCE</scope>
    <source>
        <strain evidence="1">MPL-01</strain>
    </source>
</reference>
<dbReference type="EMBL" id="JAPEVG010000704">
    <property type="protein sequence ID" value="KAJ8456297.1"/>
    <property type="molecule type" value="Genomic_DNA"/>
</dbReference>